<gene>
    <name evidence="23" type="ORF">SLEP1_g26555</name>
</gene>
<evidence type="ECO:0000256" key="16">
    <source>
        <dbReference type="PROSITE-ProRule" id="PRU00076"/>
    </source>
</evidence>
<name>A0AAV5JY47_9ROSI</name>
<dbReference type="InterPro" id="IPR001245">
    <property type="entry name" value="Ser-Thr/Tyr_kinase_cat_dom"/>
</dbReference>
<comment type="subcellular location">
    <subcellularLocation>
        <location evidence="1">Membrane</location>
        <topology evidence="1">Single-pass type I membrane protein</topology>
    </subcellularLocation>
</comment>
<evidence type="ECO:0000256" key="9">
    <source>
        <dbReference type="ARBA" id="ARBA00022989"/>
    </source>
</evidence>
<keyword evidence="6 15" id="KW-0547">Nucleotide-binding</keyword>
<evidence type="ECO:0000256" key="10">
    <source>
        <dbReference type="ARBA" id="ARBA00023136"/>
    </source>
</evidence>
<dbReference type="InterPro" id="IPR003609">
    <property type="entry name" value="Pan_app"/>
</dbReference>
<dbReference type="InterPro" id="IPR024171">
    <property type="entry name" value="SRK-like_kinase"/>
</dbReference>
<dbReference type="Pfam" id="PF08276">
    <property type="entry name" value="PAN_2"/>
    <property type="match status" value="1"/>
</dbReference>
<reference evidence="23 24" key="1">
    <citation type="journal article" date="2021" name="Commun. Biol.">
        <title>The genome of Shorea leprosula (Dipterocarpaceae) highlights the ecological relevance of drought in aseasonal tropical rainforests.</title>
        <authorList>
            <person name="Ng K.K.S."/>
            <person name="Kobayashi M.J."/>
            <person name="Fawcett J.A."/>
            <person name="Hatakeyama M."/>
            <person name="Paape T."/>
            <person name="Ng C.H."/>
            <person name="Ang C.C."/>
            <person name="Tnah L.H."/>
            <person name="Lee C.T."/>
            <person name="Nishiyama T."/>
            <person name="Sese J."/>
            <person name="O'Brien M.J."/>
            <person name="Copetti D."/>
            <person name="Mohd Noor M.I."/>
            <person name="Ong R.C."/>
            <person name="Putra M."/>
            <person name="Sireger I.Z."/>
            <person name="Indrioko S."/>
            <person name="Kosugi Y."/>
            <person name="Izuno A."/>
            <person name="Isagi Y."/>
            <person name="Lee S.L."/>
            <person name="Shimizu K.K."/>
        </authorList>
    </citation>
    <scope>NUCLEOTIDE SEQUENCE [LARGE SCALE GENOMIC DNA]</scope>
    <source>
        <strain evidence="23">214</strain>
    </source>
</reference>
<evidence type="ECO:0000256" key="4">
    <source>
        <dbReference type="ARBA" id="ARBA00022692"/>
    </source>
</evidence>
<evidence type="ECO:0000313" key="24">
    <source>
        <dbReference type="Proteomes" id="UP001054252"/>
    </source>
</evidence>
<evidence type="ECO:0000256" key="2">
    <source>
        <dbReference type="ARBA" id="ARBA00022527"/>
    </source>
</evidence>
<dbReference type="CDD" id="cd00028">
    <property type="entry name" value="B_lectin"/>
    <property type="match status" value="1"/>
</dbReference>
<dbReference type="Gene3D" id="1.10.510.10">
    <property type="entry name" value="Transferase(Phosphotransferase) domain 1"/>
    <property type="match status" value="1"/>
</dbReference>
<protein>
    <recommendedName>
        <fullName evidence="15">Receptor-like serine/threonine-protein kinase</fullName>
        <ecNumber evidence="15">2.7.11.1</ecNumber>
    </recommendedName>
</protein>
<dbReference type="InterPro" id="IPR000719">
    <property type="entry name" value="Prot_kinase_dom"/>
</dbReference>
<dbReference type="CDD" id="cd14066">
    <property type="entry name" value="STKc_IRAK"/>
    <property type="match status" value="1"/>
</dbReference>
<proteinExistence type="inferred from homology"/>
<dbReference type="Gene3D" id="2.90.10.10">
    <property type="entry name" value="Bulb-type lectin domain"/>
    <property type="match status" value="1"/>
</dbReference>
<feature type="signal peptide" evidence="18">
    <location>
        <begin position="1"/>
        <end position="23"/>
    </location>
</feature>
<keyword evidence="10 17" id="KW-0472">Membrane</keyword>
<feature type="domain" description="Protein kinase" evidence="19">
    <location>
        <begin position="501"/>
        <end position="786"/>
    </location>
</feature>
<keyword evidence="8 15" id="KW-0067">ATP-binding</keyword>
<organism evidence="23 24">
    <name type="scientific">Rubroshorea leprosula</name>
    <dbReference type="NCBI Taxonomy" id="152421"/>
    <lineage>
        <taxon>Eukaryota</taxon>
        <taxon>Viridiplantae</taxon>
        <taxon>Streptophyta</taxon>
        <taxon>Embryophyta</taxon>
        <taxon>Tracheophyta</taxon>
        <taxon>Spermatophyta</taxon>
        <taxon>Magnoliopsida</taxon>
        <taxon>eudicotyledons</taxon>
        <taxon>Gunneridae</taxon>
        <taxon>Pentapetalae</taxon>
        <taxon>rosids</taxon>
        <taxon>malvids</taxon>
        <taxon>Malvales</taxon>
        <taxon>Dipterocarpaceae</taxon>
        <taxon>Rubroshorea</taxon>
    </lineage>
</organism>
<dbReference type="SMART" id="SM00108">
    <property type="entry name" value="B_lectin"/>
    <property type="match status" value="1"/>
</dbReference>
<keyword evidence="4 17" id="KW-0812">Transmembrane</keyword>
<keyword evidence="7 15" id="KW-0418">Kinase</keyword>
<dbReference type="InterPro" id="IPR036426">
    <property type="entry name" value="Bulb-type_lectin_dom_sf"/>
</dbReference>
<dbReference type="SUPFAM" id="SSF51110">
    <property type="entry name" value="alpha-D-mannose-specific plant lectins"/>
    <property type="match status" value="1"/>
</dbReference>
<dbReference type="InterPro" id="IPR011009">
    <property type="entry name" value="Kinase-like_dom_sf"/>
</dbReference>
<feature type="transmembrane region" description="Helical" evidence="17">
    <location>
        <begin position="435"/>
        <end position="457"/>
    </location>
</feature>
<evidence type="ECO:0000313" key="23">
    <source>
        <dbReference type="EMBL" id="GKV15806.1"/>
    </source>
</evidence>
<accession>A0AAV5JY47</accession>
<evidence type="ECO:0000256" key="5">
    <source>
        <dbReference type="ARBA" id="ARBA00022729"/>
    </source>
</evidence>
<evidence type="ECO:0000259" key="22">
    <source>
        <dbReference type="PROSITE" id="PS50948"/>
    </source>
</evidence>
<dbReference type="InterPro" id="IPR001480">
    <property type="entry name" value="Bulb-type_lectin_dom"/>
</dbReference>
<dbReference type="SMART" id="SM00220">
    <property type="entry name" value="S_TKc"/>
    <property type="match status" value="1"/>
</dbReference>
<dbReference type="FunFam" id="3.30.200.20:FF:000195">
    <property type="entry name" value="G-type lectin S-receptor-like serine/threonine-protein kinase"/>
    <property type="match status" value="1"/>
</dbReference>
<comment type="caution">
    <text evidence="16">Lacks conserved residue(s) required for the propagation of feature annotation.</text>
</comment>
<keyword evidence="16" id="KW-0245">EGF-like domain</keyword>
<dbReference type="AlphaFoldDB" id="A0AAV5JY47"/>
<dbReference type="InterPro" id="IPR021820">
    <property type="entry name" value="S-locus_recpt_kinase_C"/>
</dbReference>
<dbReference type="InterPro" id="IPR000858">
    <property type="entry name" value="S_locus_glycoprot_dom"/>
</dbReference>
<dbReference type="PROSITE" id="PS00108">
    <property type="entry name" value="PROTEIN_KINASE_ST"/>
    <property type="match status" value="1"/>
</dbReference>
<dbReference type="Gene3D" id="3.30.200.20">
    <property type="entry name" value="Phosphorylase Kinase, domain 1"/>
    <property type="match status" value="1"/>
</dbReference>
<comment type="caution">
    <text evidence="23">The sequence shown here is derived from an EMBL/GenBank/DDBJ whole genome shotgun (WGS) entry which is preliminary data.</text>
</comment>
<dbReference type="PROSITE" id="PS50011">
    <property type="entry name" value="PROTEIN_KINASE_DOM"/>
    <property type="match status" value="1"/>
</dbReference>
<evidence type="ECO:0000256" key="3">
    <source>
        <dbReference type="ARBA" id="ARBA00022679"/>
    </source>
</evidence>
<keyword evidence="3 15" id="KW-0808">Transferase</keyword>
<comment type="similarity">
    <text evidence="15">Belongs to the protein kinase superfamily. Ser/Thr protein kinase family.</text>
</comment>
<evidence type="ECO:0000256" key="17">
    <source>
        <dbReference type="SAM" id="Phobius"/>
    </source>
</evidence>
<evidence type="ECO:0000259" key="20">
    <source>
        <dbReference type="PROSITE" id="PS50026"/>
    </source>
</evidence>
<dbReference type="PROSITE" id="PS50026">
    <property type="entry name" value="EGF_3"/>
    <property type="match status" value="1"/>
</dbReference>
<dbReference type="FunFam" id="2.90.10.10:FF:000001">
    <property type="entry name" value="G-type lectin S-receptor-like serine/threonine-protein kinase"/>
    <property type="match status" value="1"/>
</dbReference>
<dbReference type="Pfam" id="PF11883">
    <property type="entry name" value="DUF3403"/>
    <property type="match status" value="1"/>
</dbReference>
<feature type="chain" id="PRO_5043943918" description="Receptor-like serine/threonine-protein kinase" evidence="18">
    <location>
        <begin position="24"/>
        <end position="818"/>
    </location>
</feature>
<sequence>MDAFTLIAFVGTCFLFFLKASTAVDSISPSEPLPYGNTLVSSDGSFELGFFSPGSSGNWYLGIWYKNIPVRTVVWVANRMNPLNDSSGMLMITNTGEIQILSQNVTVVWSANSTAAAQNPVLQLLSTGNLVLMNERDENSGAYLWQSFDYPSDTLLPEMKFGWDLRTGLDRRLTAWKNSDDPSPSDFTWEFELQGDPEGVLWKGLQKYFRGGPWNGIGFSGSPSLKPNNPIFAYEFVFNEDEVYYMYTLRNKSLISRIVLNQTDYTAQRYTWSEETQTWRLIGYLPRDYCDTYGLCGAYGNCDNTQLPACQCLKGFKPRLPDRWSSGDWSQGCVRNKPLNCQRDGFLRFKQLKLPDANHSWVNRTMTLKDCKDKCLQNCSCMAYSSFDITEGSGCAIWFGDLVDIRQFQSGGQDLFIRMSASELGSKINETKLKIALTIATPLSFPLVVLIVCYYFGKSKKRSEERIEEKKETDISNEGQEEDMELPMFELARISNATDNFSVSNKLGEGGFGPVYKGKLEDGREIAVKRLSLTSGQGINEFKNEVKLVAKLQHRNLVRLLGCCIEGEEKMLVYEYMPNKSLDSFIFDQTRSKELDWSRRFRIICGVARGLLYLHQDSRLRIIHRDLKASNVLLDSEMNPKISDFGLARTFGGDQTEGNTKRVVGTYGYMAPEYAIDGLFSVKSDVFSFGVLLLEIISGFKNRGFFQPKHNLNLIGHAWRLLREGNPLELAAESLGESCNPSEVTRCTHIGLLCVQQNPEDRPTMSSVVLMLASEIELPQPKQPGFLLEKTAPGTDTSTSKHDSTTVNEITITILQGR</sequence>
<feature type="domain" description="Bulb-type lectin" evidence="21">
    <location>
        <begin position="24"/>
        <end position="145"/>
    </location>
</feature>
<evidence type="ECO:0000256" key="12">
    <source>
        <dbReference type="ARBA" id="ARBA00023180"/>
    </source>
</evidence>
<dbReference type="Pfam" id="PF07714">
    <property type="entry name" value="PK_Tyr_Ser-Thr"/>
    <property type="match status" value="1"/>
</dbReference>
<evidence type="ECO:0000256" key="7">
    <source>
        <dbReference type="ARBA" id="ARBA00022777"/>
    </source>
</evidence>
<dbReference type="PROSITE" id="PS50948">
    <property type="entry name" value="PAN"/>
    <property type="match status" value="1"/>
</dbReference>
<keyword evidence="5 18" id="KW-0732">Signal</keyword>
<dbReference type="SUPFAM" id="SSF56112">
    <property type="entry name" value="Protein kinase-like (PK-like)"/>
    <property type="match status" value="1"/>
</dbReference>
<dbReference type="InterPro" id="IPR008271">
    <property type="entry name" value="Ser/Thr_kinase_AS"/>
</dbReference>
<dbReference type="PANTHER" id="PTHR32444">
    <property type="entry name" value="BULB-TYPE LECTIN DOMAIN-CONTAINING PROTEIN"/>
    <property type="match status" value="1"/>
</dbReference>
<keyword evidence="9 17" id="KW-1133">Transmembrane helix</keyword>
<keyword evidence="12" id="KW-0325">Glycoprotein</keyword>
<evidence type="ECO:0000256" key="8">
    <source>
        <dbReference type="ARBA" id="ARBA00022840"/>
    </source>
</evidence>
<evidence type="ECO:0000256" key="14">
    <source>
        <dbReference type="ARBA" id="ARBA00048679"/>
    </source>
</evidence>
<dbReference type="EC" id="2.7.11.1" evidence="15"/>
<dbReference type="GO" id="GO:0016020">
    <property type="term" value="C:membrane"/>
    <property type="evidence" value="ECO:0007669"/>
    <property type="project" value="UniProtKB-SubCell"/>
</dbReference>
<dbReference type="GO" id="GO:0005524">
    <property type="term" value="F:ATP binding"/>
    <property type="evidence" value="ECO:0007669"/>
    <property type="project" value="UniProtKB-KW"/>
</dbReference>
<comment type="catalytic activity">
    <reaction evidence="14 15">
        <text>L-seryl-[protein] + ATP = O-phospho-L-seryl-[protein] + ADP + H(+)</text>
        <dbReference type="Rhea" id="RHEA:17989"/>
        <dbReference type="Rhea" id="RHEA-COMP:9863"/>
        <dbReference type="Rhea" id="RHEA-COMP:11604"/>
        <dbReference type="ChEBI" id="CHEBI:15378"/>
        <dbReference type="ChEBI" id="CHEBI:29999"/>
        <dbReference type="ChEBI" id="CHEBI:30616"/>
        <dbReference type="ChEBI" id="CHEBI:83421"/>
        <dbReference type="ChEBI" id="CHEBI:456216"/>
        <dbReference type="EC" id="2.7.11.1"/>
    </reaction>
</comment>
<dbReference type="PANTHER" id="PTHR32444:SF234">
    <property type="entry name" value="RECEPTOR-LIKE SERINE_THREONINE-PROTEIN KINASE"/>
    <property type="match status" value="1"/>
</dbReference>
<feature type="domain" description="EGF-like" evidence="20">
    <location>
        <begin position="286"/>
        <end position="322"/>
    </location>
</feature>
<dbReference type="FunFam" id="1.10.510.10:FF:000060">
    <property type="entry name" value="G-type lectin S-receptor-like serine/threonine-protein kinase"/>
    <property type="match status" value="1"/>
</dbReference>
<feature type="domain" description="Apple" evidence="22">
    <location>
        <begin position="341"/>
        <end position="420"/>
    </location>
</feature>
<dbReference type="Gene3D" id="3.50.4.10">
    <property type="entry name" value="Hepatocyte Growth Factor"/>
    <property type="match status" value="1"/>
</dbReference>
<keyword evidence="11" id="KW-1015">Disulfide bond</keyword>
<dbReference type="InterPro" id="IPR000742">
    <property type="entry name" value="EGF"/>
</dbReference>
<dbReference type="SMART" id="SM00473">
    <property type="entry name" value="PAN_AP"/>
    <property type="match status" value="1"/>
</dbReference>
<keyword evidence="24" id="KW-1185">Reference proteome</keyword>
<evidence type="ECO:0000259" key="21">
    <source>
        <dbReference type="PROSITE" id="PS50927"/>
    </source>
</evidence>
<dbReference type="Pfam" id="PF01453">
    <property type="entry name" value="B_lectin"/>
    <property type="match status" value="1"/>
</dbReference>
<evidence type="ECO:0000256" key="1">
    <source>
        <dbReference type="ARBA" id="ARBA00004479"/>
    </source>
</evidence>
<comment type="catalytic activity">
    <reaction evidence="13 15">
        <text>L-threonyl-[protein] + ATP = O-phospho-L-threonyl-[protein] + ADP + H(+)</text>
        <dbReference type="Rhea" id="RHEA:46608"/>
        <dbReference type="Rhea" id="RHEA-COMP:11060"/>
        <dbReference type="Rhea" id="RHEA-COMP:11605"/>
        <dbReference type="ChEBI" id="CHEBI:15378"/>
        <dbReference type="ChEBI" id="CHEBI:30013"/>
        <dbReference type="ChEBI" id="CHEBI:30616"/>
        <dbReference type="ChEBI" id="CHEBI:61977"/>
        <dbReference type="ChEBI" id="CHEBI:456216"/>
        <dbReference type="EC" id="2.7.11.1"/>
    </reaction>
</comment>
<evidence type="ECO:0000256" key="15">
    <source>
        <dbReference type="PIRNR" id="PIRNR000641"/>
    </source>
</evidence>
<dbReference type="Pfam" id="PF00954">
    <property type="entry name" value="S_locus_glycop"/>
    <property type="match status" value="1"/>
</dbReference>
<dbReference type="Proteomes" id="UP001054252">
    <property type="component" value="Unassembled WGS sequence"/>
</dbReference>
<dbReference type="PROSITE" id="PS50927">
    <property type="entry name" value="BULB_LECTIN"/>
    <property type="match status" value="1"/>
</dbReference>
<evidence type="ECO:0000256" key="13">
    <source>
        <dbReference type="ARBA" id="ARBA00047899"/>
    </source>
</evidence>
<evidence type="ECO:0000256" key="6">
    <source>
        <dbReference type="ARBA" id="ARBA00022741"/>
    </source>
</evidence>
<dbReference type="PIRSF" id="PIRSF000641">
    <property type="entry name" value="SRK"/>
    <property type="match status" value="1"/>
</dbReference>
<keyword evidence="2 15" id="KW-0723">Serine/threonine-protein kinase</keyword>
<evidence type="ECO:0000256" key="11">
    <source>
        <dbReference type="ARBA" id="ARBA00023157"/>
    </source>
</evidence>
<evidence type="ECO:0000256" key="18">
    <source>
        <dbReference type="SAM" id="SignalP"/>
    </source>
</evidence>
<evidence type="ECO:0000259" key="19">
    <source>
        <dbReference type="PROSITE" id="PS50011"/>
    </source>
</evidence>
<dbReference type="GO" id="GO:0048544">
    <property type="term" value="P:recognition of pollen"/>
    <property type="evidence" value="ECO:0007669"/>
    <property type="project" value="InterPro"/>
</dbReference>
<dbReference type="EMBL" id="BPVZ01000044">
    <property type="protein sequence ID" value="GKV15806.1"/>
    <property type="molecule type" value="Genomic_DNA"/>
</dbReference>
<dbReference type="CDD" id="cd01098">
    <property type="entry name" value="PAN_AP_plant"/>
    <property type="match status" value="1"/>
</dbReference>
<dbReference type="GO" id="GO:0004674">
    <property type="term" value="F:protein serine/threonine kinase activity"/>
    <property type="evidence" value="ECO:0007669"/>
    <property type="project" value="UniProtKB-KW"/>
</dbReference>